<accession>A0A4R5UNC0</accession>
<dbReference type="Proteomes" id="UP000295238">
    <property type="component" value="Unassembled WGS sequence"/>
</dbReference>
<organism evidence="2 3">
    <name type="scientific">Rhizobium deserti</name>
    <dbReference type="NCBI Taxonomy" id="2547961"/>
    <lineage>
        <taxon>Bacteria</taxon>
        <taxon>Pseudomonadati</taxon>
        <taxon>Pseudomonadota</taxon>
        <taxon>Alphaproteobacteria</taxon>
        <taxon>Hyphomicrobiales</taxon>
        <taxon>Rhizobiaceae</taxon>
        <taxon>Rhizobium/Agrobacterium group</taxon>
        <taxon>Rhizobium</taxon>
    </lineage>
</organism>
<dbReference type="RefSeq" id="WP_133314818.1">
    <property type="nucleotide sequence ID" value="NZ_SMTL01000001.1"/>
</dbReference>
<sequence>MRIALPLIVSLGMFTTMTSLSLGIGSMLPAEMGIPLPFGFGGEPASKTVLLAIMPFAILIATAVFALICKNIGTTARHPERYIILWLAVILLLSVGHGLVIRSALMSLGST</sequence>
<keyword evidence="1" id="KW-0812">Transmembrane</keyword>
<keyword evidence="3" id="KW-1185">Reference proteome</keyword>
<keyword evidence="1" id="KW-0472">Membrane</keyword>
<comment type="caution">
    <text evidence="2">The sequence shown here is derived from an EMBL/GenBank/DDBJ whole genome shotgun (WGS) entry which is preliminary data.</text>
</comment>
<dbReference type="OrthoDB" id="8371128at2"/>
<evidence type="ECO:0000313" key="2">
    <source>
        <dbReference type="EMBL" id="TDK39371.1"/>
    </source>
</evidence>
<dbReference type="AlphaFoldDB" id="A0A4R5UNC0"/>
<feature type="transmembrane region" description="Helical" evidence="1">
    <location>
        <begin position="49"/>
        <end position="69"/>
    </location>
</feature>
<dbReference type="EMBL" id="SMTL01000001">
    <property type="protein sequence ID" value="TDK39371.1"/>
    <property type="molecule type" value="Genomic_DNA"/>
</dbReference>
<evidence type="ECO:0000256" key="1">
    <source>
        <dbReference type="SAM" id="Phobius"/>
    </source>
</evidence>
<protein>
    <submittedName>
        <fullName evidence="2">Uncharacterized protein</fullName>
    </submittedName>
</protein>
<feature type="transmembrane region" description="Helical" evidence="1">
    <location>
        <begin position="81"/>
        <end position="101"/>
    </location>
</feature>
<keyword evidence="1" id="KW-1133">Transmembrane helix</keyword>
<evidence type="ECO:0000313" key="3">
    <source>
        <dbReference type="Proteomes" id="UP000295238"/>
    </source>
</evidence>
<name>A0A4R5UNC0_9HYPH</name>
<reference evidence="2 3" key="1">
    <citation type="submission" date="2019-03" db="EMBL/GenBank/DDBJ databases">
        <title>Rhizobium sp. nov., an bacterium isolated from biocrust in Mu Us Desert.</title>
        <authorList>
            <person name="Lixiong L."/>
        </authorList>
    </citation>
    <scope>NUCLEOTIDE SEQUENCE [LARGE SCALE GENOMIC DNA]</scope>
    <source>
        <strain evidence="2 3">SPY-1</strain>
    </source>
</reference>
<gene>
    <name evidence="2" type="ORF">E2F50_04415</name>
</gene>
<proteinExistence type="predicted"/>